<gene>
    <name evidence="15" type="ORF">GJ698_03225</name>
</gene>
<dbReference type="PANTHER" id="PTHR30069:SF29">
    <property type="entry name" value="HEMOGLOBIN AND HEMOGLOBIN-HAPTOGLOBIN-BINDING PROTEIN 1-RELATED"/>
    <property type="match status" value="1"/>
</dbReference>
<evidence type="ECO:0000256" key="9">
    <source>
        <dbReference type="ARBA" id="ARBA00023237"/>
    </source>
</evidence>
<keyword evidence="6 12" id="KW-0732">Signal</keyword>
<feature type="chain" id="PRO_5032307227" evidence="12">
    <location>
        <begin position="25"/>
        <end position="779"/>
    </location>
</feature>
<evidence type="ECO:0000256" key="7">
    <source>
        <dbReference type="ARBA" id="ARBA00023136"/>
    </source>
</evidence>
<dbReference type="Gene3D" id="2.170.130.10">
    <property type="entry name" value="TonB-dependent receptor, plug domain"/>
    <property type="match status" value="1"/>
</dbReference>
<feature type="region of interest" description="Disordered" evidence="11">
    <location>
        <begin position="228"/>
        <end position="247"/>
    </location>
</feature>
<evidence type="ECO:0000313" key="16">
    <source>
        <dbReference type="Proteomes" id="UP000439986"/>
    </source>
</evidence>
<sequence length="779" mass="84654">MQTPLISASVTGLALLCAGAAAQAQTQTPPATPVKPAVSAEISKKPEEKPADDSAMQRVDVVAQRPNEQIDRSVYDLKQEVITPAASAADVIANVPNVTVDQDGKVAIRGNQNTQIFVDGKRSAMFSGANAGDALNSYPAEALESVEVITVPGAEFGSEGGGGPILNLITRRVRPKGGQGAVSAGIGQSGRHNASIVGSYNEGRYQIEGQAGINSNINSRTGWSNSLVNSGPTTSSTLRDGSSRSDSNTFMLNPTFTYNVGETDRARLALNYNRTNSDNESLYDYLTYQGAPTPYQQYQQRSNGNSHMTVYQLAFTYEQKFNRTDKLSYDFRTSGNNREGENRNLNSYTILPPTGPRAQFLNGNNNTSRLSELSMDYTKALTPMVLLTAGVKAGINTGQTDADYFNIDPLTGEEIIDVDRASAFKTTEHSYAVYVTTNAKLTNHWTIKPGLRYEKIDRDIEYINQNNSGGDSSKRLMPSMFVQYAWGELGNSTLTGAYTRRITRPSLADINPNVQYVNDTSYTLGDPRIAPMHGDKYELKYDDKSGWLNYTITPYREKDSPLIGRALTPVPGTAIVISEAMNYGAKTTNGVSINFQGRPDRSLNFGATINLQHLTQSVLANQYNTDGTRYTKEFELVSNPKIVQLRAQYTTGDHTFQLNGNYNGKRLNGLSQSDTTWQVNPGWSWRLAPGITLRSSIRDLFNSNVNHTIQYSDTVQSESYSRQAGRVYTVALSFSLGGVTGDSRLRNGNMFRGQPGEGGTRGPGQGGNGGGGGSRGFPG</sequence>
<dbReference type="InterPro" id="IPR012910">
    <property type="entry name" value="Plug_dom"/>
</dbReference>
<dbReference type="GO" id="GO:0009279">
    <property type="term" value="C:cell outer membrane"/>
    <property type="evidence" value="ECO:0007669"/>
    <property type="project" value="UniProtKB-SubCell"/>
</dbReference>
<keyword evidence="9 10" id="KW-0998">Cell outer membrane</keyword>
<evidence type="ECO:0000259" key="13">
    <source>
        <dbReference type="Pfam" id="PF07715"/>
    </source>
</evidence>
<dbReference type="RefSeq" id="WP_154356121.1">
    <property type="nucleotide sequence ID" value="NZ_WKJL01000001.1"/>
</dbReference>
<protein>
    <submittedName>
        <fullName evidence="15">TonB-dependent receptor</fullName>
    </submittedName>
</protein>
<evidence type="ECO:0000256" key="10">
    <source>
        <dbReference type="PROSITE-ProRule" id="PRU01360"/>
    </source>
</evidence>
<feature type="signal peptide" evidence="12">
    <location>
        <begin position="1"/>
        <end position="24"/>
    </location>
</feature>
<dbReference type="GO" id="GO:0015344">
    <property type="term" value="F:siderophore uptake transmembrane transporter activity"/>
    <property type="evidence" value="ECO:0007669"/>
    <property type="project" value="TreeGrafter"/>
</dbReference>
<dbReference type="InterPro" id="IPR039426">
    <property type="entry name" value="TonB-dep_rcpt-like"/>
</dbReference>
<feature type="domain" description="TonB-dependent receptor plug" evidence="13">
    <location>
        <begin position="69"/>
        <end position="163"/>
    </location>
</feature>
<keyword evidence="16" id="KW-1185">Reference proteome</keyword>
<feature type="compositionally biased region" description="Basic and acidic residues" evidence="11">
    <location>
        <begin position="42"/>
        <end position="52"/>
    </location>
</feature>
<feature type="domain" description="Outer membrane protein beta-barrel" evidence="14">
    <location>
        <begin position="326"/>
        <end position="733"/>
    </location>
</feature>
<dbReference type="AlphaFoldDB" id="A0A844D356"/>
<reference evidence="15 16" key="1">
    <citation type="submission" date="2019-11" db="EMBL/GenBank/DDBJ databases">
        <title>Novel species isolated from a subtropical stream in China.</title>
        <authorList>
            <person name="Lu H."/>
        </authorList>
    </citation>
    <scope>NUCLEOTIDE SEQUENCE [LARGE SCALE GENOMIC DNA]</scope>
    <source>
        <strain evidence="15 16">FT26W</strain>
    </source>
</reference>
<dbReference type="InterPro" id="IPR036942">
    <property type="entry name" value="Beta-barrel_TonB_sf"/>
</dbReference>
<dbReference type="EMBL" id="WKJL01000001">
    <property type="protein sequence ID" value="MRW83102.1"/>
    <property type="molecule type" value="Genomic_DNA"/>
</dbReference>
<name>A0A844D356_9BURK</name>
<proteinExistence type="inferred from homology"/>
<dbReference type="InterPro" id="IPR041700">
    <property type="entry name" value="OMP_b-brl_3"/>
</dbReference>
<keyword evidence="4 10" id="KW-1134">Transmembrane beta strand</keyword>
<dbReference type="GO" id="GO:0044718">
    <property type="term" value="P:siderophore transmembrane transport"/>
    <property type="evidence" value="ECO:0007669"/>
    <property type="project" value="TreeGrafter"/>
</dbReference>
<comment type="similarity">
    <text evidence="2 10">Belongs to the TonB-dependent receptor family.</text>
</comment>
<evidence type="ECO:0000256" key="2">
    <source>
        <dbReference type="ARBA" id="ARBA00009810"/>
    </source>
</evidence>
<dbReference type="Proteomes" id="UP000439986">
    <property type="component" value="Unassembled WGS sequence"/>
</dbReference>
<evidence type="ECO:0000256" key="5">
    <source>
        <dbReference type="ARBA" id="ARBA00022692"/>
    </source>
</evidence>
<comment type="caution">
    <text evidence="15">The sequence shown here is derived from an EMBL/GenBank/DDBJ whole genome shotgun (WGS) entry which is preliminary data.</text>
</comment>
<keyword evidence="8 15" id="KW-0675">Receptor</keyword>
<keyword evidence="7 10" id="KW-0472">Membrane</keyword>
<evidence type="ECO:0000256" key="8">
    <source>
        <dbReference type="ARBA" id="ARBA00023170"/>
    </source>
</evidence>
<accession>A0A844D356</accession>
<dbReference type="Pfam" id="PF14905">
    <property type="entry name" value="OMP_b-brl_3"/>
    <property type="match status" value="1"/>
</dbReference>
<evidence type="ECO:0000256" key="6">
    <source>
        <dbReference type="ARBA" id="ARBA00022729"/>
    </source>
</evidence>
<evidence type="ECO:0000259" key="14">
    <source>
        <dbReference type="Pfam" id="PF14905"/>
    </source>
</evidence>
<feature type="region of interest" description="Disordered" evidence="11">
    <location>
        <begin position="744"/>
        <end position="779"/>
    </location>
</feature>
<feature type="region of interest" description="Disordered" evidence="11">
    <location>
        <begin position="26"/>
        <end position="56"/>
    </location>
</feature>
<dbReference type="InterPro" id="IPR037066">
    <property type="entry name" value="Plug_dom_sf"/>
</dbReference>
<keyword evidence="3 10" id="KW-0813">Transport</keyword>
<dbReference type="PANTHER" id="PTHR30069">
    <property type="entry name" value="TONB-DEPENDENT OUTER MEMBRANE RECEPTOR"/>
    <property type="match status" value="1"/>
</dbReference>
<organism evidence="15 16">
    <name type="scientific">Duganella aquatilis</name>
    <dbReference type="NCBI Taxonomy" id="2666082"/>
    <lineage>
        <taxon>Bacteria</taxon>
        <taxon>Pseudomonadati</taxon>
        <taxon>Pseudomonadota</taxon>
        <taxon>Betaproteobacteria</taxon>
        <taxon>Burkholderiales</taxon>
        <taxon>Oxalobacteraceae</taxon>
        <taxon>Telluria group</taxon>
        <taxon>Duganella</taxon>
    </lineage>
</organism>
<evidence type="ECO:0000313" key="15">
    <source>
        <dbReference type="EMBL" id="MRW83102.1"/>
    </source>
</evidence>
<keyword evidence="5 10" id="KW-0812">Transmembrane</keyword>
<evidence type="ECO:0000256" key="12">
    <source>
        <dbReference type="SAM" id="SignalP"/>
    </source>
</evidence>
<dbReference type="SUPFAM" id="SSF56935">
    <property type="entry name" value="Porins"/>
    <property type="match status" value="1"/>
</dbReference>
<dbReference type="PROSITE" id="PS52016">
    <property type="entry name" value="TONB_DEPENDENT_REC_3"/>
    <property type="match status" value="1"/>
</dbReference>
<dbReference type="Pfam" id="PF07715">
    <property type="entry name" value="Plug"/>
    <property type="match status" value="1"/>
</dbReference>
<evidence type="ECO:0000256" key="4">
    <source>
        <dbReference type="ARBA" id="ARBA00022452"/>
    </source>
</evidence>
<evidence type="ECO:0000256" key="3">
    <source>
        <dbReference type="ARBA" id="ARBA00022448"/>
    </source>
</evidence>
<feature type="compositionally biased region" description="Gly residues" evidence="11">
    <location>
        <begin position="755"/>
        <end position="779"/>
    </location>
</feature>
<dbReference type="Gene3D" id="2.40.170.20">
    <property type="entry name" value="TonB-dependent receptor, beta-barrel domain"/>
    <property type="match status" value="1"/>
</dbReference>
<comment type="subcellular location">
    <subcellularLocation>
        <location evidence="1 10">Cell outer membrane</location>
        <topology evidence="1 10">Multi-pass membrane protein</topology>
    </subcellularLocation>
</comment>
<evidence type="ECO:0000256" key="11">
    <source>
        <dbReference type="SAM" id="MobiDB-lite"/>
    </source>
</evidence>
<evidence type="ECO:0000256" key="1">
    <source>
        <dbReference type="ARBA" id="ARBA00004571"/>
    </source>
</evidence>